<evidence type="ECO:0000313" key="2">
    <source>
        <dbReference type="Proteomes" id="UP001374579"/>
    </source>
</evidence>
<keyword evidence="2" id="KW-1185">Reference proteome</keyword>
<gene>
    <name evidence="1" type="ORF">V1264_013463</name>
</gene>
<evidence type="ECO:0000313" key="1">
    <source>
        <dbReference type="EMBL" id="KAK7109417.1"/>
    </source>
</evidence>
<reference evidence="1 2" key="1">
    <citation type="submission" date="2024-02" db="EMBL/GenBank/DDBJ databases">
        <title>Chromosome-scale genome assembly of the rough periwinkle Littorina saxatilis.</title>
        <authorList>
            <person name="De Jode A."/>
            <person name="Faria R."/>
            <person name="Formenti G."/>
            <person name="Sims Y."/>
            <person name="Smith T.P."/>
            <person name="Tracey A."/>
            <person name="Wood J.M.D."/>
            <person name="Zagrodzka Z.B."/>
            <person name="Johannesson K."/>
            <person name="Butlin R.K."/>
            <person name="Leder E.H."/>
        </authorList>
    </citation>
    <scope>NUCLEOTIDE SEQUENCE [LARGE SCALE GENOMIC DNA]</scope>
    <source>
        <strain evidence="1">Snail1</strain>
        <tissue evidence="1">Muscle</tissue>
    </source>
</reference>
<protein>
    <submittedName>
        <fullName evidence="1">Uncharacterized protein</fullName>
    </submittedName>
</protein>
<comment type="caution">
    <text evidence="1">The sequence shown here is derived from an EMBL/GenBank/DDBJ whole genome shotgun (WGS) entry which is preliminary data.</text>
</comment>
<dbReference type="Proteomes" id="UP001374579">
    <property type="component" value="Unassembled WGS sequence"/>
</dbReference>
<organism evidence="1 2">
    <name type="scientific">Littorina saxatilis</name>
    <dbReference type="NCBI Taxonomy" id="31220"/>
    <lineage>
        <taxon>Eukaryota</taxon>
        <taxon>Metazoa</taxon>
        <taxon>Spiralia</taxon>
        <taxon>Lophotrochozoa</taxon>
        <taxon>Mollusca</taxon>
        <taxon>Gastropoda</taxon>
        <taxon>Caenogastropoda</taxon>
        <taxon>Littorinimorpha</taxon>
        <taxon>Littorinoidea</taxon>
        <taxon>Littorinidae</taxon>
        <taxon>Littorina</taxon>
    </lineage>
</organism>
<dbReference type="AlphaFoldDB" id="A0AAN9BPL0"/>
<sequence length="49" mass="5498">MPSEGMPMHICEVEVLARIADVFSGPASTRAHVDRKQKVTSSRTWVAEW</sequence>
<name>A0AAN9BPL0_9CAEN</name>
<proteinExistence type="predicted"/>
<dbReference type="EMBL" id="JBAMIC010000003">
    <property type="protein sequence ID" value="KAK7109417.1"/>
    <property type="molecule type" value="Genomic_DNA"/>
</dbReference>
<accession>A0AAN9BPL0</accession>